<dbReference type="PANTHER" id="PTHR10293">
    <property type="entry name" value="GLUTAREDOXIN FAMILY MEMBER"/>
    <property type="match status" value="1"/>
</dbReference>
<evidence type="ECO:0008006" key="4">
    <source>
        <dbReference type="Google" id="ProtNLM"/>
    </source>
</evidence>
<dbReference type="SUPFAM" id="SSF52833">
    <property type="entry name" value="Thioredoxin-like"/>
    <property type="match status" value="1"/>
</dbReference>
<organism evidence="2 3">
    <name type="scientific">Amborella trichopoda</name>
    <dbReference type="NCBI Taxonomy" id="13333"/>
    <lineage>
        <taxon>Eukaryota</taxon>
        <taxon>Viridiplantae</taxon>
        <taxon>Streptophyta</taxon>
        <taxon>Embryophyta</taxon>
        <taxon>Tracheophyta</taxon>
        <taxon>Spermatophyta</taxon>
        <taxon>Magnoliopsida</taxon>
        <taxon>Amborellales</taxon>
        <taxon>Amborellaceae</taxon>
        <taxon>Amborella</taxon>
    </lineage>
</organism>
<gene>
    <name evidence="2" type="ORF">AMTR_s00033p00147490</name>
</gene>
<keyword evidence="3" id="KW-1185">Reference proteome</keyword>
<sequence length="104" mass="11472">MTCLLSLPLNGTINSAYKYGRQWSTTITGDPDSHEDFRPANKLANSGSSVQEVVENDVKGNHIMIYMKGVPEAPRCGFSALAVRVLQEYVILSASYCRDLYLIA</sequence>
<name>U5CM96_AMBTC</name>
<accession>U5CM96</accession>
<evidence type="ECO:0000313" key="2">
    <source>
        <dbReference type="EMBL" id="ERN14251.1"/>
    </source>
</evidence>
<dbReference type="InterPro" id="IPR036249">
    <property type="entry name" value="Thioredoxin-like_sf"/>
</dbReference>
<protein>
    <recommendedName>
        <fullName evidence="4">Glutaredoxin domain-containing protein</fullName>
    </recommendedName>
</protein>
<dbReference type="InterPro" id="IPR004480">
    <property type="entry name" value="Monothiol_GRX-rel"/>
</dbReference>
<proteinExistence type="predicted"/>
<dbReference type="GO" id="GO:0005759">
    <property type="term" value="C:mitochondrial matrix"/>
    <property type="evidence" value="ECO:0000318"/>
    <property type="project" value="GO_Central"/>
</dbReference>
<dbReference type="AlphaFoldDB" id="U5CM96"/>
<keyword evidence="1" id="KW-0676">Redox-active center</keyword>
<dbReference type="STRING" id="13333.U5CM96"/>
<evidence type="ECO:0000313" key="3">
    <source>
        <dbReference type="Proteomes" id="UP000017836"/>
    </source>
</evidence>
<evidence type="ECO:0000256" key="1">
    <source>
        <dbReference type="ARBA" id="ARBA00023284"/>
    </source>
</evidence>
<dbReference type="PANTHER" id="PTHR10293:SF16">
    <property type="entry name" value="GLUTAREDOXIN-RELATED PROTEIN 5, MITOCHONDRIAL"/>
    <property type="match status" value="1"/>
</dbReference>
<dbReference type="EMBL" id="KI392557">
    <property type="protein sequence ID" value="ERN14251.1"/>
    <property type="molecule type" value="Genomic_DNA"/>
</dbReference>
<dbReference type="Gene3D" id="3.40.30.10">
    <property type="entry name" value="Glutaredoxin"/>
    <property type="match status" value="1"/>
</dbReference>
<dbReference type="Gramene" id="ERN14251">
    <property type="protein sequence ID" value="ERN14251"/>
    <property type="gene ID" value="AMTR_s00033p00147490"/>
</dbReference>
<dbReference type="eggNOG" id="KOG0911">
    <property type="taxonomic scope" value="Eukaryota"/>
</dbReference>
<dbReference type="HOGENOM" id="CLU_181104_0_0_1"/>
<reference evidence="3" key="1">
    <citation type="journal article" date="2013" name="Science">
        <title>The Amborella genome and the evolution of flowering plants.</title>
        <authorList>
            <consortium name="Amborella Genome Project"/>
        </authorList>
    </citation>
    <scope>NUCLEOTIDE SEQUENCE [LARGE SCALE GENOMIC DNA]</scope>
</reference>
<dbReference type="Proteomes" id="UP000017836">
    <property type="component" value="Unassembled WGS sequence"/>
</dbReference>